<proteinExistence type="predicted"/>
<dbReference type="EMBL" id="CAJNOJ010000276">
    <property type="protein sequence ID" value="CAF1362773.1"/>
    <property type="molecule type" value="Genomic_DNA"/>
</dbReference>
<comment type="caution">
    <text evidence="1">The sequence shown here is derived from an EMBL/GenBank/DDBJ whole genome shotgun (WGS) entry which is preliminary data.</text>
</comment>
<gene>
    <name evidence="1" type="ORF">EDS130_LOCUS33918</name>
</gene>
<dbReference type="AlphaFoldDB" id="A0A815IBD5"/>
<dbReference type="Proteomes" id="UP000663852">
    <property type="component" value="Unassembled WGS sequence"/>
</dbReference>
<evidence type="ECO:0000313" key="2">
    <source>
        <dbReference type="Proteomes" id="UP000663852"/>
    </source>
</evidence>
<evidence type="ECO:0000313" key="1">
    <source>
        <dbReference type="EMBL" id="CAF1362773.1"/>
    </source>
</evidence>
<accession>A0A815IBD5</accession>
<name>A0A815IBD5_ADIRI</name>
<protein>
    <submittedName>
        <fullName evidence="1">Uncharacterized protein</fullName>
    </submittedName>
</protein>
<organism evidence="1 2">
    <name type="scientific">Adineta ricciae</name>
    <name type="common">Rotifer</name>
    <dbReference type="NCBI Taxonomy" id="249248"/>
    <lineage>
        <taxon>Eukaryota</taxon>
        <taxon>Metazoa</taxon>
        <taxon>Spiralia</taxon>
        <taxon>Gnathifera</taxon>
        <taxon>Rotifera</taxon>
        <taxon>Eurotatoria</taxon>
        <taxon>Bdelloidea</taxon>
        <taxon>Adinetida</taxon>
        <taxon>Adinetidae</taxon>
        <taxon>Adineta</taxon>
    </lineage>
</organism>
<reference evidence="1" key="1">
    <citation type="submission" date="2021-02" db="EMBL/GenBank/DDBJ databases">
        <authorList>
            <person name="Nowell W R."/>
        </authorList>
    </citation>
    <scope>NUCLEOTIDE SEQUENCE</scope>
</reference>
<sequence length="195" mass="21912">MALEVRYGTQECSGSEMRNLSQPSDAHHRELVICEDQGNKHRSNVGRISTSILPPPLRQPLATKKVKNINVQKLAKSFETTDSDIEPISSDDEIYLNQLTTRIQDNTQHQDHRSIEGLSRNGTGVADENTEFELTTAITNDNIDDDLEEPTNEDLVDISDDELVGIDYTAYTCRETQRTVDMLQLVPVSAEQQQP</sequence>